<feature type="region of interest" description="Disordered" evidence="1">
    <location>
        <begin position="104"/>
        <end position="157"/>
    </location>
</feature>
<protein>
    <submittedName>
        <fullName evidence="2">Uncharacterized protein</fullName>
    </submittedName>
</protein>
<feature type="compositionally biased region" description="Polar residues" evidence="1">
    <location>
        <begin position="148"/>
        <end position="157"/>
    </location>
</feature>
<feature type="compositionally biased region" description="Polar residues" evidence="1">
    <location>
        <begin position="106"/>
        <end position="119"/>
    </location>
</feature>
<feature type="region of interest" description="Disordered" evidence="1">
    <location>
        <begin position="1"/>
        <end position="29"/>
    </location>
</feature>
<reference evidence="3" key="1">
    <citation type="journal article" date="2023" name="Proc. Natl. Acad. Sci. U.S.A.">
        <title>Genomic and structural basis for evolution of tropane alkaloid biosynthesis.</title>
        <authorList>
            <person name="Wanga Y.-J."/>
            <person name="Taina T."/>
            <person name="Yua J.-Y."/>
            <person name="Lia J."/>
            <person name="Xua B."/>
            <person name="Chenc J."/>
            <person name="D'Auriad J.C."/>
            <person name="Huanga J.-P."/>
            <person name="Huanga S.-X."/>
        </authorList>
    </citation>
    <scope>NUCLEOTIDE SEQUENCE [LARGE SCALE GENOMIC DNA]</scope>
    <source>
        <strain evidence="3">cv. KIB-2019</strain>
    </source>
</reference>
<feature type="region of interest" description="Disordered" evidence="1">
    <location>
        <begin position="46"/>
        <end position="65"/>
    </location>
</feature>
<dbReference type="EMBL" id="JAJAGQ010000023">
    <property type="protein sequence ID" value="KAJ8528417.1"/>
    <property type="molecule type" value="Genomic_DNA"/>
</dbReference>
<evidence type="ECO:0000313" key="2">
    <source>
        <dbReference type="EMBL" id="KAJ8528417.1"/>
    </source>
</evidence>
<dbReference type="Proteomes" id="UP001152561">
    <property type="component" value="Unassembled WGS sequence"/>
</dbReference>
<name>A0A9Q1L3B4_9SOLA</name>
<organism evidence="2 3">
    <name type="scientific">Anisodus acutangulus</name>
    <dbReference type="NCBI Taxonomy" id="402998"/>
    <lineage>
        <taxon>Eukaryota</taxon>
        <taxon>Viridiplantae</taxon>
        <taxon>Streptophyta</taxon>
        <taxon>Embryophyta</taxon>
        <taxon>Tracheophyta</taxon>
        <taxon>Spermatophyta</taxon>
        <taxon>Magnoliopsida</taxon>
        <taxon>eudicotyledons</taxon>
        <taxon>Gunneridae</taxon>
        <taxon>Pentapetalae</taxon>
        <taxon>asterids</taxon>
        <taxon>lamiids</taxon>
        <taxon>Solanales</taxon>
        <taxon>Solanaceae</taxon>
        <taxon>Solanoideae</taxon>
        <taxon>Hyoscyameae</taxon>
        <taxon>Anisodus</taxon>
    </lineage>
</organism>
<accession>A0A9Q1L3B4</accession>
<sequence length="157" mass="16341">MRHRSNGKGRPRNDPPPVTHAKVGANGKKLGIGSIEVSLDIQKENWPPLVPNRGAGRSPTSVGVSTDTVRVQNKGNNVSMGRGLGEIGKAASTVPLKELTAELKQAGQSNPGTSPSGVTVINPVGLNEKEHRPSTTVVNGKDAFSKELPNQGNAGTK</sequence>
<dbReference type="AlphaFoldDB" id="A0A9Q1L3B4"/>
<evidence type="ECO:0000313" key="3">
    <source>
        <dbReference type="Proteomes" id="UP001152561"/>
    </source>
</evidence>
<comment type="caution">
    <text evidence="2">The sequence shown here is derived from an EMBL/GenBank/DDBJ whole genome shotgun (WGS) entry which is preliminary data.</text>
</comment>
<keyword evidence="3" id="KW-1185">Reference proteome</keyword>
<proteinExistence type="predicted"/>
<evidence type="ECO:0000256" key="1">
    <source>
        <dbReference type="SAM" id="MobiDB-lite"/>
    </source>
</evidence>
<gene>
    <name evidence="2" type="ORF">K7X08_022109</name>
</gene>
<feature type="compositionally biased region" description="Basic residues" evidence="1">
    <location>
        <begin position="1"/>
        <end position="10"/>
    </location>
</feature>